<proteinExistence type="inferred from homology"/>
<dbReference type="HOGENOM" id="CLU_024588_6_1_11"/>
<keyword evidence="6" id="KW-0464">Manganese</keyword>
<evidence type="ECO:0000313" key="9">
    <source>
        <dbReference type="EMBL" id="MDX5892763.1"/>
    </source>
</evidence>
<dbReference type="NCBIfam" id="TIGR01879">
    <property type="entry name" value="hydantase"/>
    <property type="match status" value="1"/>
</dbReference>
<dbReference type="PANTHER" id="PTHR32494">
    <property type="entry name" value="ALLANTOATE DEIMINASE-RELATED"/>
    <property type="match status" value="1"/>
</dbReference>
<dbReference type="Gene3D" id="3.40.630.10">
    <property type="entry name" value="Zn peptidases"/>
    <property type="match status" value="1"/>
</dbReference>
<name>A0A023WYP6_RUBRA</name>
<comment type="similarity">
    <text evidence="2">Belongs to the peptidase M20 family.</text>
</comment>
<dbReference type="GO" id="GO:0016813">
    <property type="term" value="F:hydrolase activity, acting on carbon-nitrogen (but not peptide) bonds, in linear amidines"/>
    <property type="evidence" value="ECO:0007669"/>
    <property type="project" value="InterPro"/>
</dbReference>
<feature type="binding site" evidence="7">
    <location>
        <position position="90"/>
    </location>
    <ligand>
        <name>Zn(2+)</name>
        <dbReference type="ChEBI" id="CHEBI:29105"/>
        <label>2</label>
    </ligand>
</feature>
<dbReference type="GO" id="GO:0046872">
    <property type="term" value="F:metal ion binding"/>
    <property type="evidence" value="ECO:0007669"/>
    <property type="project" value="UniProtKB-KW"/>
</dbReference>
<dbReference type="SUPFAM" id="SSF53187">
    <property type="entry name" value="Zn-dependent exopeptidases"/>
    <property type="match status" value="1"/>
</dbReference>
<dbReference type="PANTHER" id="PTHR32494:SF19">
    <property type="entry name" value="ALLANTOATE DEIMINASE-RELATED"/>
    <property type="match status" value="1"/>
</dbReference>
<evidence type="ECO:0000256" key="2">
    <source>
        <dbReference type="ARBA" id="ARBA00006153"/>
    </source>
</evidence>
<dbReference type="InterPro" id="IPR002933">
    <property type="entry name" value="Peptidase_M20"/>
</dbReference>
<gene>
    <name evidence="8" type="ORF">RradSPS_0069</name>
    <name evidence="9" type="ORF">SIL72_01855</name>
</gene>
<feature type="binding site" evidence="7">
    <location>
        <position position="379"/>
    </location>
    <ligand>
        <name>Zn(2+)</name>
        <dbReference type="ChEBI" id="CHEBI:29105"/>
        <label>2</label>
    </ligand>
</feature>
<organism evidence="8 10">
    <name type="scientific">Rubrobacter radiotolerans</name>
    <name type="common">Arthrobacter radiotolerans</name>
    <dbReference type="NCBI Taxonomy" id="42256"/>
    <lineage>
        <taxon>Bacteria</taxon>
        <taxon>Bacillati</taxon>
        <taxon>Actinomycetota</taxon>
        <taxon>Rubrobacteria</taxon>
        <taxon>Rubrobacterales</taxon>
        <taxon>Rubrobacteraceae</taxon>
        <taxon>Rubrobacter</taxon>
    </lineage>
</organism>
<dbReference type="Proteomes" id="UP001281130">
    <property type="component" value="Unassembled WGS sequence"/>
</dbReference>
<keyword evidence="10" id="KW-1185">Reference proteome</keyword>
<comment type="subunit">
    <text evidence="3">Homodimer.</text>
</comment>
<dbReference type="STRING" id="42256.RradSPS_0069"/>
<dbReference type="EMBL" id="CP007514">
    <property type="protein sequence ID" value="AHY45352.1"/>
    <property type="molecule type" value="Genomic_DNA"/>
</dbReference>
<dbReference type="eggNOG" id="COG0624">
    <property type="taxonomic scope" value="Bacteria"/>
</dbReference>
<evidence type="ECO:0000256" key="1">
    <source>
        <dbReference type="ARBA" id="ARBA00001936"/>
    </source>
</evidence>
<dbReference type="InterPro" id="IPR010158">
    <property type="entry name" value="Amidase_Cbmase"/>
</dbReference>
<feature type="binding site" evidence="7">
    <location>
        <position position="188"/>
    </location>
    <ligand>
        <name>Zn(2+)</name>
        <dbReference type="ChEBI" id="CHEBI:29105"/>
        <label>1</label>
    </ligand>
</feature>
<feature type="binding site" evidence="7">
    <location>
        <position position="123"/>
    </location>
    <ligand>
        <name>Zn(2+)</name>
        <dbReference type="ChEBI" id="CHEBI:29105"/>
        <label>2</label>
    </ligand>
</feature>
<dbReference type="OrthoDB" id="9808195at2"/>
<reference evidence="9" key="2">
    <citation type="submission" date="2023-11" db="EMBL/GenBank/DDBJ databases">
        <title>MicrobeMod: A computational toolkit for identifying prokaryotic methylation and restriction-modification with nanopore sequencing.</title>
        <authorList>
            <person name="Crits-Christoph A."/>
            <person name="Kang S.C."/>
            <person name="Lee H."/>
            <person name="Ostrov N."/>
        </authorList>
    </citation>
    <scope>NUCLEOTIDE SEQUENCE</scope>
    <source>
        <strain evidence="9">ATCC 51242</strain>
    </source>
</reference>
<dbReference type="Gene3D" id="3.30.70.360">
    <property type="match status" value="1"/>
</dbReference>
<feature type="binding site" evidence="7">
    <location>
        <position position="79"/>
    </location>
    <ligand>
        <name>Zn(2+)</name>
        <dbReference type="ChEBI" id="CHEBI:29105"/>
        <label>1</label>
    </ligand>
</feature>
<feature type="binding site" evidence="7">
    <location>
        <position position="90"/>
    </location>
    <ligand>
        <name>Zn(2+)</name>
        <dbReference type="ChEBI" id="CHEBI:29105"/>
        <label>1</label>
    </ligand>
</feature>
<dbReference type="RefSeq" id="WP_038679918.1">
    <property type="nucleotide sequence ID" value="NZ_CP007514.1"/>
</dbReference>
<dbReference type="SUPFAM" id="SSF55031">
    <property type="entry name" value="Bacterial exopeptidase dimerisation domain"/>
    <property type="match status" value="1"/>
</dbReference>
<keyword evidence="7" id="KW-0862">Zinc</keyword>
<dbReference type="EMBL" id="JAWXXX010000001">
    <property type="protein sequence ID" value="MDX5892763.1"/>
    <property type="molecule type" value="Genomic_DNA"/>
</dbReference>
<evidence type="ECO:0000256" key="5">
    <source>
        <dbReference type="ARBA" id="ARBA00022801"/>
    </source>
</evidence>
<evidence type="ECO:0000256" key="4">
    <source>
        <dbReference type="ARBA" id="ARBA00022723"/>
    </source>
</evidence>
<dbReference type="Proteomes" id="UP000025229">
    <property type="component" value="Chromosome"/>
</dbReference>
<dbReference type="Pfam" id="PF01546">
    <property type="entry name" value="Peptidase_M20"/>
    <property type="match status" value="1"/>
</dbReference>
<keyword evidence="4 7" id="KW-0479">Metal-binding</keyword>
<protein>
    <submittedName>
        <fullName evidence="8">Hydantase: amidase, hydantoinase/carbamoylase family</fullName>
    </submittedName>
    <submittedName>
        <fullName evidence="9">Zn-dependent hydrolase</fullName>
    </submittedName>
</protein>
<comment type="cofactor">
    <cofactor evidence="7">
        <name>Zn(2+)</name>
        <dbReference type="ChEBI" id="CHEBI:29105"/>
    </cofactor>
    <text evidence="7">Binds 2 Zn(2+) ions per subunit.</text>
</comment>
<accession>A0A023WYP6</accession>
<evidence type="ECO:0000256" key="6">
    <source>
        <dbReference type="ARBA" id="ARBA00023211"/>
    </source>
</evidence>
<reference evidence="8 10" key="1">
    <citation type="submission" date="2014-03" db="EMBL/GenBank/DDBJ databases">
        <title>Complete genome sequence of the Radio-Resistant Rubrobacter radiotolerans RSPS-4.</title>
        <authorList>
            <person name="Egas C.C."/>
            <person name="Barroso C.C."/>
            <person name="Froufe H.J.C."/>
            <person name="Pacheco J.J."/>
            <person name="Albuquerque L.L."/>
            <person name="da Costa M.M.S."/>
        </authorList>
    </citation>
    <scope>NUCLEOTIDE SEQUENCE [LARGE SCALE GENOMIC DNA]</scope>
    <source>
        <strain evidence="8 10">RSPS-4</strain>
    </source>
</reference>
<dbReference type="PIRSF" id="PIRSF001235">
    <property type="entry name" value="Amidase_carbamoylase"/>
    <property type="match status" value="1"/>
</dbReference>
<evidence type="ECO:0000256" key="3">
    <source>
        <dbReference type="ARBA" id="ARBA00011738"/>
    </source>
</evidence>
<dbReference type="KEGG" id="rrd:RradSPS_0069"/>
<comment type="cofactor">
    <cofactor evidence="1">
        <name>Mn(2+)</name>
        <dbReference type="ChEBI" id="CHEBI:29035"/>
    </cofactor>
</comment>
<evidence type="ECO:0000313" key="8">
    <source>
        <dbReference type="EMBL" id="AHY45352.1"/>
    </source>
</evidence>
<sequence length="413" mass="44941">MAELDPRRVVAELKELRELTGDADGAQRIAWTSTWSESRQWLREKLAGVEGVEVERDEAGNLWATLRGASEKAVLIGGHMDSVPNGGWLDGCLNTLAGVETLRTLSGTDLPVTVRLVDWADEEGARFGRSLLGSSACSGALEVEEVRDLTDRDGVRLPDALEEHGVDLDRIGESNRQLRNAAAYLELHIEQGPVLERLDLPLGVVLGTFGVERHAVRFTGRHAHSGSTPMDVRRDAFIAAARSAVAFRDDAAARDDVRATTGFVNVSPAIVTAFNGLCESSLDQRALDADVLADMLAAAKRSAERLAAEEGCEVEWERIWRIEPRPFDATLIELADEAVTEVAGRSHRLPSGPLHDAAEMAPLMPTVMLFVRSLGGLSHTKDEDTPERDIELSVQALHRLAEKTVRWVADGTG</sequence>
<evidence type="ECO:0000256" key="7">
    <source>
        <dbReference type="PIRSR" id="PIRSR001235-1"/>
    </source>
</evidence>
<dbReference type="InterPro" id="IPR036264">
    <property type="entry name" value="Bact_exopeptidase_dim_dom"/>
</dbReference>
<dbReference type="AlphaFoldDB" id="A0A023WYP6"/>
<keyword evidence="5 9" id="KW-0378">Hydrolase</keyword>
<evidence type="ECO:0000313" key="10">
    <source>
        <dbReference type="Proteomes" id="UP000025229"/>
    </source>
</evidence>